<dbReference type="Proteomes" id="UP001500909">
    <property type="component" value="Unassembled WGS sequence"/>
</dbReference>
<protein>
    <recommendedName>
        <fullName evidence="1">Peptidoglycan binding-like domain-containing protein</fullName>
    </recommendedName>
</protein>
<comment type="caution">
    <text evidence="2">The sequence shown here is derived from an EMBL/GenBank/DDBJ whole genome shotgun (WGS) entry which is preliminary data.</text>
</comment>
<organism evidence="2 3">
    <name type="scientific">Streptomyces olivaceiscleroticus</name>
    <dbReference type="NCBI Taxonomy" id="68245"/>
    <lineage>
        <taxon>Bacteria</taxon>
        <taxon>Bacillati</taxon>
        <taxon>Actinomycetota</taxon>
        <taxon>Actinomycetes</taxon>
        <taxon>Kitasatosporales</taxon>
        <taxon>Streptomycetaceae</taxon>
        <taxon>Streptomyces</taxon>
    </lineage>
</organism>
<dbReference type="SUPFAM" id="SSF47090">
    <property type="entry name" value="PGBD-like"/>
    <property type="match status" value="1"/>
</dbReference>
<accession>A0ABP3L818</accession>
<dbReference type="Pfam" id="PF01471">
    <property type="entry name" value="PG_binding_1"/>
    <property type="match status" value="1"/>
</dbReference>
<proteinExistence type="predicted"/>
<name>A0ABP3L818_9ACTN</name>
<dbReference type="InterPro" id="IPR036366">
    <property type="entry name" value="PGBDSf"/>
</dbReference>
<keyword evidence="3" id="KW-1185">Reference proteome</keyword>
<evidence type="ECO:0000313" key="3">
    <source>
        <dbReference type="Proteomes" id="UP001500909"/>
    </source>
</evidence>
<evidence type="ECO:0000313" key="2">
    <source>
        <dbReference type="EMBL" id="GAA0493148.1"/>
    </source>
</evidence>
<gene>
    <name evidence="2" type="ORF">GCM10010361_67910</name>
</gene>
<evidence type="ECO:0000259" key="1">
    <source>
        <dbReference type="Pfam" id="PF01471"/>
    </source>
</evidence>
<feature type="domain" description="Peptidoglycan binding-like" evidence="1">
    <location>
        <begin position="85"/>
        <end position="141"/>
    </location>
</feature>
<dbReference type="InterPro" id="IPR002477">
    <property type="entry name" value="Peptidoglycan-bd-like"/>
</dbReference>
<reference evidence="3" key="1">
    <citation type="journal article" date="2019" name="Int. J. Syst. Evol. Microbiol.">
        <title>The Global Catalogue of Microorganisms (GCM) 10K type strain sequencing project: providing services to taxonomists for standard genome sequencing and annotation.</title>
        <authorList>
            <consortium name="The Broad Institute Genomics Platform"/>
            <consortium name="The Broad Institute Genome Sequencing Center for Infectious Disease"/>
            <person name="Wu L."/>
            <person name="Ma J."/>
        </authorList>
    </citation>
    <scope>NUCLEOTIDE SEQUENCE [LARGE SCALE GENOMIC DNA]</scope>
    <source>
        <strain evidence="3">JCM 4805</strain>
    </source>
</reference>
<dbReference type="Gene3D" id="1.10.101.10">
    <property type="entry name" value="PGBD-like superfamily/PGBD"/>
    <property type="match status" value="1"/>
</dbReference>
<dbReference type="InterPro" id="IPR036365">
    <property type="entry name" value="PGBD-like_sf"/>
</dbReference>
<sequence length="163" mass="16651">MVTPHDCPLAGHGTRVSTFRIPTPRFRRPGRALKRAAVLAAGAGLLTTGLLATPASAAMGDNVVHGPAACVFSEDRGAVALGEAGDQVSQIQCLLANRQYLGWNNLSGTFDANTLAAVAHFQADHGLVPDGIVSPTTWDALYKAGLPAGPVQSPGQPAHGPAA</sequence>
<dbReference type="EMBL" id="BAAABY010000053">
    <property type="protein sequence ID" value="GAA0493148.1"/>
    <property type="molecule type" value="Genomic_DNA"/>
</dbReference>